<dbReference type="EMBL" id="CP059733">
    <property type="protein sequence ID" value="WDE05296.1"/>
    <property type="molecule type" value="Genomic_DNA"/>
</dbReference>
<dbReference type="RefSeq" id="WP_161798001.1">
    <property type="nucleotide sequence ID" value="NZ_CP059733.1"/>
</dbReference>
<dbReference type="Gene3D" id="1.10.10.10">
    <property type="entry name" value="Winged helix-like DNA-binding domain superfamily/Winged helix DNA-binding domain"/>
    <property type="match status" value="1"/>
</dbReference>
<dbReference type="KEGG" id="tvd:SG34_029090"/>
<dbReference type="GO" id="GO:0003677">
    <property type="term" value="F:DNA binding"/>
    <property type="evidence" value="ECO:0007669"/>
    <property type="project" value="UniProtKB-UniRule"/>
</dbReference>
<accession>A0AAF0C9B1</accession>
<feature type="DNA-binding region" description="OmpR/PhoB-type" evidence="2">
    <location>
        <begin position="8"/>
        <end position="108"/>
    </location>
</feature>
<reference evidence="4 5" key="1">
    <citation type="journal article" date="2015" name="Genome Announc.">
        <title>Draft Genome Sequences of Marine Isolates of Thalassomonas viridans and Thalassomonas actiniarum.</title>
        <authorList>
            <person name="Olonade I."/>
            <person name="van Zyl L.J."/>
            <person name="Trindade M."/>
        </authorList>
    </citation>
    <scope>NUCLEOTIDE SEQUENCE [LARGE SCALE GENOMIC DNA]</scope>
    <source>
        <strain evidence="4 5">XOM25</strain>
    </source>
</reference>
<dbReference type="InterPro" id="IPR036388">
    <property type="entry name" value="WH-like_DNA-bd_sf"/>
</dbReference>
<sequence>MDNSINSEISIKFQRKSLFFTNEDYIQLNEQDSIKLEPLVSQTLLYLINNSERPISTDELLNKVWGCRYKSQKVVNRSICLVRKALLDNTSEPTFIKTIPKRGYRFIGKFINKDDHIELLRN</sequence>
<dbReference type="Pfam" id="PF00486">
    <property type="entry name" value="Trans_reg_C"/>
    <property type="match status" value="1"/>
</dbReference>
<keyword evidence="5" id="KW-1185">Reference proteome</keyword>
<dbReference type="InterPro" id="IPR001867">
    <property type="entry name" value="OmpR/PhoB-type_DNA-bd"/>
</dbReference>
<organism evidence="4 5">
    <name type="scientific">Thalassomonas viridans</name>
    <dbReference type="NCBI Taxonomy" id="137584"/>
    <lineage>
        <taxon>Bacteria</taxon>
        <taxon>Pseudomonadati</taxon>
        <taxon>Pseudomonadota</taxon>
        <taxon>Gammaproteobacteria</taxon>
        <taxon>Alteromonadales</taxon>
        <taxon>Colwelliaceae</taxon>
        <taxon>Thalassomonas</taxon>
    </lineage>
</organism>
<name>A0AAF0C9B1_9GAMM</name>
<evidence type="ECO:0000256" key="2">
    <source>
        <dbReference type="PROSITE-ProRule" id="PRU01091"/>
    </source>
</evidence>
<protein>
    <submittedName>
        <fullName evidence="4">Winged helix-turn-helix domain-containing protein</fullName>
    </submittedName>
</protein>
<dbReference type="Proteomes" id="UP000032352">
    <property type="component" value="Chromosome"/>
</dbReference>
<dbReference type="SUPFAM" id="SSF46894">
    <property type="entry name" value="C-terminal effector domain of the bipartite response regulators"/>
    <property type="match status" value="1"/>
</dbReference>
<dbReference type="GO" id="GO:0000160">
    <property type="term" value="P:phosphorelay signal transduction system"/>
    <property type="evidence" value="ECO:0007669"/>
    <property type="project" value="InterPro"/>
</dbReference>
<reference evidence="4 5" key="2">
    <citation type="journal article" date="2022" name="Mar. Drugs">
        <title>Bioassay-Guided Fractionation Leads to the Detection of Cholic Acid Generated by the Rare Thalassomonas sp.</title>
        <authorList>
            <person name="Pheiffer F."/>
            <person name="Schneider Y.K."/>
            <person name="Hansen E.H."/>
            <person name="Andersen J.H."/>
            <person name="Isaksson J."/>
            <person name="Busche T."/>
            <person name="R C."/>
            <person name="Kalinowski J."/>
            <person name="Zyl L.V."/>
            <person name="Trindade M."/>
        </authorList>
    </citation>
    <scope>NUCLEOTIDE SEQUENCE [LARGE SCALE GENOMIC DNA]</scope>
    <source>
        <strain evidence="4 5">XOM25</strain>
    </source>
</reference>
<dbReference type="PROSITE" id="PS51755">
    <property type="entry name" value="OMPR_PHOB"/>
    <property type="match status" value="1"/>
</dbReference>
<keyword evidence="1 2" id="KW-0238">DNA-binding</keyword>
<evidence type="ECO:0000259" key="3">
    <source>
        <dbReference type="PROSITE" id="PS51755"/>
    </source>
</evidence>
<evidence type="ECO:0000313" key="5">
    <source>
        <dbReference type="Proteomes" id="UP000032352"/>
    </source>
</evidence>
<evidence type="ECO:0000256" key="1">
    <source>
        <dbReference type="ARBA" id="ARBA00023125"/>
    </source>
</evidence>
<dbReference type="SMART" id="SM00862">
    <property type="entry name" value="Trans_reg_C"/>
    <property type="match status" value="1"/>
</dbReference>
<feature type="domain" description="OmpR/PhoB-type" evidence="3">
    <location>
        <begin position="8"/>
        <end position="108"/>
    </location>
</feature>
<proteinExistence type="predicted"/>
<evidence type="ECO:0000313" key="4">
    <source>
        <dbReference type="EMBL" id="WDE05296.1"/>
    </source>
</evidence>
<dbReference type="GO" id="GO:0006355">
    <property type="term" value="P:regulation of DNA-templated transcription"/>
    <property type="evidence" value="ECO:0007669"/>
    <property type="project" value="InterPro"/>
</dbReference>
<dbReference type="CDD" id="cd00383">
    <property type="entry name" value="trans_reg_C"/>
    <property type="match status" value="1"/>
</dbReference>
<dbReference type="AlphaFoldDB" id="A0AAF0C9B1"/>
<dbReference type="InterPro" id="IPR016032">
    <property type="entry name" value="Sig_transdc_resp-reg_C-effctor"/>
</dbReference>
<gene>
    <name evidence="4" type="ORF">SG34_029090</name>
</gene>